<keyword evidence="1" id="KW-0677">Repeat</keyword>
<dbReference type="GO" id="GO:0008046">
    <property type="term" value="F:axon guidance receptor activity"/>
    <property type="evidence" value="ECO:0007669"/>
    <property type="project" value="TreeGrafter"/>
</dbReference>
<dbReference type="InterPro" id="IPR050958">
    <property type="entry name" value="Cell_Adh-Cytoskel_Orgn"/>
</dbReference>
<dbReference type="PANTHER" id="PTHR45080:SF4">
    <property type="entry name" value="GH03113P"/>
    <property type="match status" value="1"/>
</dbReference>
<dbReference type="InterPro" id="IPR003598">
    <property type="entry name" value="Ig_sub2"/>
</dbReference>
<evidence type="ECO:0000313" key="6">
    <source>
        <dbReference type="EMBL" id="KAF7402037.1"/>
    </source>
</evidence>
<feature type="domain" description="Ig-like" evidence="5">
    <location>
        <begin position="35"/>
        <end position="102"/>
    </location>
</feature>
<dbReference type="InterPro" id="IPR003961">
    <property type="entry name" value="FN3_dom"/>
</dbReference>
<dbReference type="CDD" id="cd00096">
    <property type="entry name" value="Ig"/>
    <property type="match status" value="2"/>
</dbReference>
<protein>
    <recommendedName>
        <fullName evidence="5">Ig-like domain-containing protein</fullName>
    </recommendedName>
</protein>
<dbReference type="EMBL" id="JACSDY010000017">
    <property type="protein sequence ID" value="KAF7402037.1"/>
    <property type="molecule type" value="Genomic_DNA"/>
</dbReference>
<feature type="chain" id="PRO_5033054459" description="Ig-like domain-containing protein" evidence="4">
    <location>
        <begin position="18"/>
        <end position="489"/>
    </location>
</feature>
<dbReference type="SUPFAM" id="SSF48726">
    <property type="entry name" value="Immunoglobulin"/>
    <property type="match status" value="3"/>
</dbReference>
<dbReference type="Pfam" id="PF13927">
    <property type="entry name" value="Ig_3"/>
    <property type="match status" value="2"/>
</dbReference>
<evidence type="ECO:0000256" key="4">
    <source>
        <dbReference type="SAM" id="SignalP"/>
    </source>
</evidence>
<dbReference type="PROSITE" id="PS50835">
    <property type="entry name" value="IG_LIKE"/>
    <property type="match status" value="3"/>
</dbReference>
<sequence>MTPVSWIIYLFAMGVHAAMNQGFTNHPTVVKVFRNDSVLLPCDVQDLGVQTRVKWWGKGILLADSDDPRLVTPERIHLWYNGSLLISNLQPEDTGEYVCQASRPTPWGYVTHVHDIQVMYPPSIRPVPESGELEVNLKEEVDMECLANGVPAPVVSWWTKEGEIPLLTNRPRLRFYADHRNRSGEYTCIASNGIGDSVSATIDLRIKYKPEIIVHKPWVHASPGIRTQLDCRVIAWPEAEVEWYFMNKTVSYSSRIVKHSIGHNHSLVIRNVITKDYGFYLCRASNSLGITEAAIELSGVANPAVFKEAKSISKTAYNFIWEVDCYTPIVEYQFSFRQYRKYVHEGPLRASTTTTHKWHKLYIPSGSNAIGPVHARSFNLTGLAEATHYEAFVVSRNRYGSSRPSKVIRFATEGAPPDAEDYYKTIDVVPDEKINTVIQMASMSQQSSTENNGCSCSTVLYCTVVVVAAAVAAADAAAGAATDAAAAWC</sequence>
<organism evidence="6 7">
    <name type="scientific">Vespula pensylvanica</name>
    <name type="common">Western yellow jacket</name>
    <name type="synonym">Wasp</name>
    <dbReference type="NCBI Taxonomy" id="30213"/>
    <lineage>
        <taxon>Eukaryota</taxon>
        <taxon>Metazoa</taxon>
        <taxon>Ecdysozoa</taxon>
        <taxon>Arthropoda</taxon>
        <taxon>Hexapoda</taxon>
        <taxon>Insecta</taxon>
        <taxon>Pterygota</taxon>
        <taxon>Neoptera</taxon>
        <taxon>Endopterygota</taxon>
        <taxon>Hymenoptera</taxon>
        <taxon>Apocrita</taxon>
        <taxon>Aculeata</taxon>
        <taxon>Vespoidea</taxon>
        <taxon>Vespidae</taxon>
        <taxon>Vespinae</taxon>
        <taxon>Vespula</taxon>
    </lineage>
</organism>
<dbReference type="GO" id="GO:0005886">
    <property type="term" value="C:plasma membrane"/>
    <property type="evidence" value="ECO:0007669"/>
    <property type="project" value="TreeGrafter"/>
</dbReference>
<keyword evidence="7" id="KW-1185">Reference proteome</keyword>
<reference evidence="6" key="1">
    <citation type="journal article" date="2020" name="G3 (Bethesda)">
        <title>High-Quality Assemblies for Three Invasive Social Wasps from the &lt;i&gt;Vespula&lt;/i&gt; Genus.</title>
        <authorList>
            <person name="Harrop T.W.R."/>
            <person name="Guhlin J."/>
            <person name="McLaughlin G.M."/>
            <person name="Permina E."/>
            <person name="Stockwell P."/>
            <person name="Gilligan J."/>
            <person name="Le Lec M.F."/>
            <person name="Gruber M.A.M."/>
            <person name="Quinn O."/>
            <person name="Lovegrove M."/>
            <person name="Duncan E.J."/>
            <person name="Remnant E.J."/>
            <person name="Van Eeckhoven J."/>
            <person name="Graham B."/>
            <person name="Knapp R.A."/>
            <person name="Langford K.W."/>
            <person name="Kronenberg Z."/>
            <person name="Press M.O."/>
            <person name="Eacker S.M."/>
            <person name="Wilson-Rankin E.E."/>
            <person name="Purcell J."/>
            <person name="Lester P.J."/>
            <person name="Dearden P.K."/>
        </authorList>
    </citation>
    <scope>NUCLEOTIDE SEQUENCE</scope>
    <source>
        <strain evidence="6">Volc-1</strain>
    </source>
</reference>
<dbReference type="InterPro" id="IPR013098">
    <property type="entry name" value="Ig_I-set"/>
</dbReference>
<feature type="signal peptide" evidence="4">
    <location>
        <begin position="1"/>
        <end position="17"/>
    </location>
</feature>
<dbReference type="Pfam" id="PF07679">
    <property type="entry name" value="I-set"/>
    <property type="match status" value="1"/>
</dbReference>
<dbReference type="SMART" id="SM00408">
    <property type="entry name" value="IGc2"/>
    <property type="match status" value="3"/>
</dbReference>
<evidence type="ECO:0000256" key="3">
    <source>
        <dbReference type="ARBA" id="ARBA00023319"/>
    </source>
</evidence>
<keyword evidence="2" id="KW-1015">Disulfide bond</keyword>
<dbReference type="AlphaFoldDB" id="A0A834K8H7"/>
<dbReference type="InterPro" id="IPR036116">
    <property type="entry name" value="FN3_sf"/>
</dbReference>
<dbReference type="Gene3D" id="2.60.40.10">
    <property type="entry name" value="Immunoglobulins"/>
    <property type="match status" value="4"/>
</dbReference>
<dbReference type="GO" id="GO:0030424">
    <property type="term" value="C:axon"/>
    <property type="evidence" value="ECO:0007669"/>
    <property type="project" value="TreeGrafter"/>
</dbReference>
<dbReference type="FunFam" id="2.60.40.10:FF:000032">
    <property type="entry name" value="palladin isoform X1"/>
    <property type="match status" value="1"/>
</dbReference>
<dbReference type="SMART" id="SM00409">
    <property type="entry name" value="IG"/>
    <property type="match status" value="3"/>
</dbReference>
<keyword evidence="3" id="KW-0393">Immunoglobulin domain</keyword>
<evidence type="ECO:0000256" key="2">
    <source>
        <dbReference type="ARBA" id="ARBA00023157"/>
    </source>
</evidence>
<dbReference type="InterPro" id="IPR013783">
    <property type="entry name" value="Ig-like_fold"/>
</dbReference>
<gene>
    <name evidence="6" type="ORF">H0235_015373</name>
</gene>
<feature type="domain" description="Ig-like" evidence="5">
    <location>
        <begin position="122"/>
        <end position="203"/>
    </location>
</feature>
<proteinExistence type="predicted"/>
<evidence type="ECO:0000256" key="1">
    <source>
        <dbReference type="ARBA" id="ARBA00022737"/>
    </source>
</evidence>
<dbReference type="GO" id="GO:0007156">
    <property type="term" value="P:homophilic cell adhesion via plasma membrane adhesion molecules"/>
    <property type="evidence" value="ECO:0007669"/>
    <property type="project" value="TreeGrafter"/>
</dbReference>
<dbReference type="InterPro" id="IPR007110">
    <property type="entry name" value="Ig-like_dom"/>
</dbReference>
<keyword evidence="4" id="KW-0732">Signal</keyword>
<dbReference type="GO" id="GO:0050808">
    <property type="term" value="P:synapse organization"/>
    <property type="evidence" value="ECO:0007669"/>
    <property type="project" value="TreeGrafter"/>
</dbReference>
<dbReference type="SUPFAM" id="SSF49265">
    <property type="entry name" value="Fibronectin type III"/>
    <property type="match status" value="1"/>
</dbReference>
<evidence type="ECO:0000313" key="7">
    <source>
        <dbReference type="Proteomes" id="UP000600918"/>
    </source>
</evidence>
<dbReference type="PANTHER" id="PTHR45080">
    <property type="entry name" value="CONTACTIN 5"/>
    <property type="match status" value="1"/>
</dbReference>
<accession>A0A834K8H7</accession>
<dbReference type="InterPro" id="IPR003599">
    <property type="entry name" value="Ig_sub"/>
</dbReference>
<dbReference type="Proteomes" id="UP000600918">
    <property type="component" value="Unassembled WGS sequence"/>
</dbReference>
<name>A0A834K8H7_VESPE</name>
<dbReference type="GO" id="GO:0043025">
    <property type="term" value="C:neuronal cell body"/>
    <property type="evidence" value="ECO:0007669"/>
    <property type="project" value="TreeGrafter"/>
</dbReference>
<feature type="domain" description="Ig-like" evidence="5">
    <location>
        <begin position="210"/>
        <end position="298"/>
    </location>
</feature>
<comment type="caution">
    <text evidence="6">The sequence shown here is derived from an EMBL/GenBank/DDBJ whole genome shotgun (WGS) entry which is preliminary data.</text>
</comment>
<dbReference type="InterPro" id="IPR036179">
    <property type="entry name" value="Ig-like_dom_sf"/>
</dbReference>
<dbReference type="CDD" id="cd00063">
    <property type="entry name" value="FN3"/>
    <property type="match status" value="1"/>
</dbReference>
<evidence type="ECO:0000259" key="5">
    <source>
        <dbReference type="PROSITE" id="PS50835"/>
    </source>
</evidence>